<name>A0A024GYS7_9MICC</name>
<organism evidence="1 2">
    <name type="scientific">Pseudarthrobacter siccitolerans</name>
    <dbReference type="NCBI Taxonomy" id="861266"/>
    <lineage>
        <taxon>Bacteria</taxon>
        <taxon>Bacillati</taxon>
        <taxon>Actinomycetota</taxon>
        <taxon>Actinomycetes</taxon>
        <taxon>Micrococcales</taxon>
        <taxon>Micrococcaceae</taxon>
        <taxon>Pseudarthrobacter</taxon>
    </lineage>
</organism>
<evidence type="ECO:0000313" key="1">
    <source>
        <dbReference type="EMBL" id="CCQ44644.1"/>
    </source>
</evidence>
<proteinExistence type="predicted"/>
<protein>
    <submittedName>
        <fullName evidence="1">Uncharacterized protein</fullName>
    </submittedName>
</protein>
<comment type="caution">
    <text evidence="1">The sequence shown here is derived from an EMBL/GenBank/DDBJ whole genome shotgun (WGS) entry which is preliminary data.</text>
</comment>
<accession>A0A024GYS7</accession>
<dbReference type="Proteomes" id="UP000035722">
    <property type="component" value="Unassembled WGS sequence"/>
</dbReference>
<dbReference type="EMBL" id="CAQI01000028">
    <property type="protein sequence ID" value="CCQ44644.1"/>
    <property type="molecule type" value="Genomic_DNA"/>
</dbReference>
<gene>
    <name evidence="1" type="ORF">ARTSIC4J27_570</name>
</gene>
<sequence>MIDRQELRVTLDGQELPYFYAEQGPRVEELGEGLSVLWLPIIVGGVEDVPATPGPYRSPDLWPAQDDVVARGGRHLDSYRGDS</sequence>
<dbReference type="STRING" id="861266.ARTSIC4J27_570"/>
<dbReference type="AlphaFoldDB" id="A0A024GYS7"/>
<reference evidence="2" key="1">
    <citation type="journal article" date="2014" name="Genome Announc.">
        <title>Genome Sequence of Arthrobacter siccitolerans 4J27, a Xeroprotectant-Producing Desiccation-Tolerant Microorganism.</title>
        <authorList>
            <person name="Manzanera M."/>
            <person name="Santa-Cruz-Calvo L."/>
            <person name="Vilchez J.I."/>
            <person name="Garcia-Fontana C."/>
            <person name="Silva-Castro G.A."/>
            <person name="Calvo C."/>
            <person name="Gonzalez-Lopez J."/>
        </authorList>
    </citation>
    <scope>NUCLEOTIDE SEQUENCE [LARGE SCALE GENOMIC DNA]</scope>
    <source>
        <strain evidence="2">4J27</strain>
    </source>
</reference>
<evidence type="ECO:0000313" key="2">
    <source>
        <dbReference type="Proteomes" id="UP000035722"/>
    </source>
</evidence>
<keyword evidence="2" id="KW-1185">Reference proteome</keyword>